<evidence type="ECO:0000256" key="2">
    <source>
        <dbReference type="ARBA" id="ARBA00022448"/>
    </source>
</evidence>
<dbReference type="Proteomes" id="UP000830542">
    <property type="component" value="Chromosome"/>
</dbReference>
<dbReference type="GO" id="GO:0005886">
    <property type="term" value="C:plasma membrane"/>
    <property type="evidence" value="ECO:0007669"/>
    <property type="project" value="UniProtKB-SubCell"/>
</dbReference>
<gene>
    <name evidence="8" type="ORF">GCM10008985_24370</name>
    <name evidence="9" type="ORF">MUK72_00915</name>
</gene>
<dbReference type="EMBL" id="BAAADN010000037">
    <property type="protein sequence ID" value="GAA0466516.1"/>
    <property type="molecule type" value="Genomic_DNA"/>
</dbReference>
<feature type="transmembrane region" description="Helical" evidence="7">
    <location>
        <begin position="154"/>
        <end position="172"/>
    </location>
</feature>
<keyword evidence="3 7" id="KW-1003">Cell membrane</keyword>
<feature type="transmembrane region" description="Helical" evidence="7">
    <location>
        <begin position="184"/>
        <end position="210"/>
    </location>
</feature>
<evidence type="ECO:0000313" key="11">
    <source>
        <dbReference type="Proteomes" id="UP001500962"/>
    </source>
</evidence>
<keyword evidence="10" id="KW-1185">Reference proteome</keyword>
<comment type="subcellular location">
    <subcellularLocation>
        <location evidence="1 7">Cell membrane</location>
        <topology evidence="1 7">Multi-pass membrane protein</topology>
    </subcellularLocation>
</comment>
<dbReference type="KEGG" id="hdo:MUK72_00915"/>
<organism evidence="8 11">
    <name type="scientific">Halococcus dombrowskii</name>
    <dbReference type="NCBI Taxonomy" id="179637"/>
    <lineage>
        <taxon>Archaea</taxon>
        <taxon>Methanobacteriati</taxon>
        <taxon>Methanobacteriota</taxon>
        <taxon>Stenosarchaea group</taxon>
        <taxon>Halobacteria</taxon>
        <taxon>Halobacteriales</taxon>
        <taxon>Halococcaceae</taxon>
        <taxon>Halococcus</taxon>
    </lineage>
</organism>
<evidence type="ECO:0000313" key="10">
    <source>
        <dbReference type="Proteomes" id="UP000830542"/>
    </source>
</evidence>
<keyword evidence="4 7" id="KW-0812">Transmembrane</keyword>
<feature type="transmembrane region" description="Helical" evidence="7">
    <location>
        <begin position="129"/>
        <end position="147"/>
    </location>
</feature>
<protein>
    <recommendedName>
        <fullName evidence="7">Probable membrane transporter protein</fullName>
    </recommendedName>
</protein>
<evidence type="ECO:0000256" key="4">
    <source>
        <dbReference type="ARBA" id="ARBA00022692"/>
    </source>
</evidence>
<feature type="transmembrane region" description="Helical" evidence="7">
    <location>
        <begin position="89"/>
        <end position="109"/>
    </location>
</feature>
<dbReference type="InterPro" id="IPR002781">
    <property type="entry name" value="TM_pro_TauE-like"/>
</dbReference>
<evidence type="ECO:0000256" key="3">
    <source>
        <dbReference type="ARBA" id="ARBA00022475"/>
    </source>
</evidence>
<dbReference type="RefSeq" id="WP_244702842.1">
    <property type="nucleotide sequence ID" value="NZ_BAAADN010000037.1"/>
</dbReference>
<dbReference type="Pfam" id="PF01925">
    <property type="entry name" value="TauE"/>
    <property type="match status" value="1"/>
</dbReference>
<reference evidence="8" key="1">
    <citation type="journal article" date="2014" name="Int. J. Syst. Evol. Microbiol.">
        <title>Complete genome sequence of Corynebacterium casei LMG S-19264T (=DSM 44701T), isolated from a smear-ripened cheese.</title>
        <authorList>
            <consortium name="US DOE Joint Genome Institute (JGI-PGF)"/>
            <person name="Walter F."/>
            <person name="Albersmeier A."/>
            <person name="Kalinowski J."/>
            <person name="Ruckert C."/>
        </authorList>
    </citation>
    <scope>NUCLEOTIDE SEQUENCE</scope>
    <source>
        <strain evidence="8">JCM 12289</strain>
    </source>
</reference>
<evidence type="ECO:0000256" key="7">
    <source>
        <dbReference type="RuleBase" id="RU363041"/>
    </source>
</evidence>
<evidence type="ECO:0000256" key="1">
    <source>
        <dbReference type="ARBA" id="ARBA00004651"/>
    </source>
</evidence>
<feature type="transmembrane region" description="Helical" evidence="7">
    <location>
        <begin position="25"/>
        <end position="45"/>
    </location>
</feature>
<name>A0AAV3SJ83_HALDO</name>
<accession>A0AAV3SJ83</accession>
<evidence type="ECO:0000256" key="6">
    <source>
        <dbReference type="ARBA" id="ARBA00023136"/>
    </source>
</evidence>
<dbReference type="GeneID" id="71760365"/>
<sequence length="307" mass="33201">MGTRESSIDVAQFIDNLTHFHYREVLMTGATFVAIAAAIVLFPGVENVTQGIQSNVSGGLFALLIGVAILGGTVMGMLGFGFSLIVTPVLVSVIDPTLAVVVLAVPPLIINVFQMGDTGTGIEFVRKQWPLMILAIIGTVIGVIFLTEFSTGPLVPFLIGLIILGYVVFQIVENFVVIEEAHHPIALGAIGLVEGFLLAAANLGPVLPAYFHTFERDAEKYIGGLSMALGTIFATRIVLMTFFTDLMTPYRLWLGSVIAVVAIVGLLLGTYLRRIEIDEQKFTWFVIGLLFIISLNIFRNTIPALFL</sequence>
<feature type="transmembrane region" description="Helical" evidence="7">
    <location>
        <begin position="222"/>
        <end position="244"/>
    </location>
</feature>
<proteinExistence type="inferred from homology"/>
<feature type="transmembrane region" description="Helical" evidence="7">
    <location>
        <begin position="60"/>
        <end position="82"/>
    </location>
</feature>
<dbReference type="AlphaFoldDB" id="A0AAV3SJ83"/>
<reference evidence="9" key="2">
    <citation type="submission" date="2022-04" db="EMBL/GenBank/DDBJ databases">
        <title>Sequencing and genomic assembly of Halococcus dombrowskii.</title>
        <authorList>
            <person name="Lim S.W."/>
            <person name="MacLea K.S."/>
        </authorList>
    </citation>
    <scope>NUCLEOTIDE SEQUENCE</scope>
    <source>
        <strain evidence="9">H4</strain>
    </source>
</reference>
<dbReference type="InterPro" id="IPR052017">
    <property type="entry name" value="TSUP"/>
</dbReference>
<keyword evidence="5 7" id="KW-1133">Transmembrane helix</keyword>
<evidence type="ECO:0000256" key="5">
    <source>
        <dbReference type="ARBA" id="ARBA00022989"/>
    </source>
</evidence>
<keyword evidence="6 7" id="KW-0472">Membrane</keyword>
<feature type="transmembrane region" description="Helical" evidence="7">
    <location>
        <begin position="250"/>
        <end position="272"/>
    </location>
</feature>
<dbReference type="Proteomes" id="UP001500962">
    <property type="component" value="Unassembled WGS sequence"/>
</dbReference>
<dbReference type="EMBL" id="CP095005">
    <property type="protein sequence ID" value="UOO95293.1"/>
    <property type="molecule type" value="Genomic_DNA"/>
</dbReference>
<evidence type="ECO:0000313" key="8">
    <source>
        <dbReference type="EMBL" id="GAA0466516.1"/>
    </source>
</evidence>
<dbReference type="PANTHER" id="PTHR30269:SF37">
    <property type="entry name" value="MEMBRANE TRANSPORTER PROTEIN"/>
    <property type="match status" value="1"/>
</dbReference>
<reference evidence="8" key="3">
    <citation type="submission" date="2023-12" db="EMBL/GenBank/DDBJ databases">
        <authorList>
            <person name="Sun Q."/>
            <person name="Inoue M."/>
        </authorList>
    </citation>
    <scope>NUCLEOTIDE SEQUENCE</scope>
    <source>
        <strain evidence="8">JCM 12289</strain>
    </source>
</reference>
<evidence type="ECO:0000313" key="9">
    <source>
        <dbReference type="EMBL" id="UOO95293.1"/>
    </source>
</evidence>
<keyword evidence="2" id="KW-0813">Transport</keyword>
<feature type="transmembrane region" description="Helical" evidence="7">
    <location>
        <begin position="284"/>
        <end position="306"/>
    </location>
</feature>
<comment type="similarity">
    <text evidence="7">Belongs to the 4-toluene sulfonate uptake permease (TSUP) (TC 2.A.102) family.</text>
</comment>
<dbReference type="PANTHER" id="PTHR30269">
    <property type="entry name" value="TRANSMEMBRANE PROTEIN YFCA"/>
    <property type="match status" value="1"/>
</dbReference>